<evidence type="ECO:0000313" key="1">
    <source>
        <dbReference type="EMBL" id="GLW94291.1"/>
    </source>
</evidence>
<dbReference type="AlphaFoldDB" id="A0A9W6QNV5"/>
<dbReference type="Proteomes" id="UP001165042">
    <property type="component" value="Unassembled WGS sequence"/>
</dbReference>
<dbReference type="InterPro" id="IPR001646">
    <property type="entry name" value="5peptide_repeat"/>
</dbReference>
<organism evidence="1 2">
    <name type="scientific">Actinokineospora globicatena</name>
    <dbReference type="NCBI Taxonomy" id="103729"/>
    <lineage>
        <taxon>Bacteria</taxon>
        <taxon>Bacillati</taxon>
        <taxon>Actinomycetota</taxon>
        <taxon>Actinomycetes</taxon>
        <taxon>Pseudonocardiales</taxon>
        <taxon>Pseudonocardiaceae</taxon>
        <taxon>Actinokineospora</taxon>
    </lineage>
</organism>
<protein>
    <recommendedName>
        <fullName evidence="3">Pentapeptide repeat-containing protein</fullName>
    </recommendedName>
</protein>
<evidence type="ECO:0000313" key="2">
    <source>
        <dbReference type="Proteomes" id="UP001165042"/>
    </source>
</evidence>
<comment type="caution">
    <text evidence="1">The sequence shown here is derived from an EMBL/GenBank/DDBJ whole genome shotgun (WGS) entry which is preliminary data.</text>
</comment>
<keyword evidence="2" id="KW-1185">Reference proteome</keyword>
<dbReference type="EMBL" id="BSSD01000008">
    <property type="protein sequence ID" value="GLW94291.1"/>
    <property type="molecule type" value="Genomic_DNA"/>
</dbReference>
<gene>
    <name evidence="1" type="ORF">Aglo03_51070</name>
</gene>
<accession>A0A9W6QNV5</accession>
<reference evidence="1" key="1">
    <citation type="submission" date="2023-02" db="EMBL/GenBank/DDBJ databases">
        <title>Actinokineospora globicatena NBRC 15670.</title>
        <authorList>
            <person name="Ichikawa N."/>
            <person name="Sato H."/>
            <person name="Tonouchi N."/>
        </authorList>
    </citation>
    <scope>NUCLEOTIDE SEQUENCE</scope>
    <source>
        <strain evidence="1">NBRC 15670</strain>
    </source>
</reference>
<evidence type="ECO:0008006" key="3">
    <source>
        <dbReference type="Google" id="ProtNLM"/>
    </source>
</evidence>
<name>A0A9W6QNV5_9PSEU</name>
<dbReference type="Pfam" id="PF13576">
    <property type="entry name" value="Pentapeptide_3"/>
    <property type="match status" value="1"/>
</dbReference>
<sequence length="87" mass="9569">MEAEGNGRLYLRVVVRLSADHDPGRCRPRAVRHPRGGLHRGDLRQFGVVRRATFAGEVVFDGARFTGEASFGGAVFDKRASFRRGGV</sequence>
<proteinExistence type="predicted"/>